<dbReference type="AlphaFoldDB" id="A0AAN6XD50"/>
<dbReference type="PROSITE" id="PS50048">
    <property type="entry name" value="ZN2_CY6_FUNGAL_2"/>
    <property type="match status" value="1"/>
</dbReference>
<comment type="caution">
    <text evidence="6">The sequence shown here is derived from an EMBL/GenBank/DDBJ whole genome shotgun (WGS) entry which is preliminary data.</text>
</comment>
<dbReference type="CDD" id="cd12148">
    <property type="entry name" value="fungal_TF_MHR"/>
    <property type="match status" value="1"/>
</dbReference>
<dbReference type="InterPro" id="IPR007219">
    <property type="entry name" value="XnlR_reg_dom"/>
</dbReference>
<dbReference type="Gene3D" id="4.10.240.10">
    <property type="entry name" value="Zn(2)-C6 fungal-type DNA-binding domain"/>
    <property type="match status" value="1"/>
</dbReference>
<accession>A0AAN6XD50</accession>
<dbReference type="GO" id="GO:0000981">
    <property type="term" value="F:DNA-binding transcription factor activity, RNA polymerase II-specific"/>
    <property type="evidence" value="ECO:0007669"/>
    <property type="project" value="InterPro"/>
</dbReference>
<comment type="subcellular location">
    <subcellularLocation>
        <location evidence="1">Nucleus</location>
    </subcellularLocation>
</comment>
<feature type="compositionally biased region" description="Polar residues" evidence="4">
    <location>
        <begin position="664"/>
        <end position="673"/>
    </location>
</feature>
<dbReference type="GO" id="GO:0003677">
    <property type="term" value="F:DNA binding"/>
    <property type="evidence" value="ECO:0007669"/>
    <property type="project" value="InterPro"/>
</dbReference>
<organism evidence="6 7">
    <name type="scientific">Triangularia verruculosa</name>
    <dbReference type="NCBI Taxonomy" id="2587418"/>
    <lineage>
        <taxon>Eukaryota</taxon>
        <taxon>Fungi</taxon>
        <taxon>Dikarya</taxon>
        <taxon>Ascomycota</taxon>
        <taxon>Pezizomycotina</taxon>
        <taxon>Sordariomycetes</taxon>
        <taxon>Sordariomycetidae</taxon>
        <taxon>Sordariales</taxon>
        <taxon>Podosporaceae</taxon>
        <taxon>Triangularia</taxon>
    </lineage>
</organism>
<keyword evidence="2" id="KW-0479">Metal-binding</keyword>
<dbReference type="SMART" id="SM00906">
    <property type="entry name" value="Fungal_trans"/>
    <property type="match status" value="1"/>
</dbReference>
<proteinExistence type="predicted"/>
<dbReference type="CDD" id="cd00067">
    <property type="entry name" value="GAL4"/>
    <property type="match status" value="1"/>
</dbReference>
<evidence type="ECO:0000313" key="6">
    <source>
        <dbReference type="EMBL" id="KAK4195612.1"/>
    </source>
</evidence>
<evidence type="ECO:0000259" key="5">
    <source>
        <dbReference type="PROSITE" id="PS50048"/>
    </source>
</evidence>
<dbReference type="InterPro" id="IPR001138">
    <property type="entry name" value="Zn2Cys6_DnaBD"/>
</dbReference>
<evidence type="ECO:0000256" key="2">
    <source>
        <dbReference type="ARBA" id="ARBA00022723"/>
    </source>
</evidence>
<dbReference type="InterPro" id="IPR050613">
    <property type="entry name" value="Sec_Metabolite_Reg"/>
</dbReference>
<dbReference type="SUPFAM" id="SSF57701">
    <property type="entry name" value="Zn2/Cys6 DNA-binding domain"/>
    <property type="match status" value="1"/>
</dbReference>
<reference evidence="6" key="1">
    <citation type="journal article" date="2023" name="Mol. Phylogenet. Evol.">
        <title>Genome-scale phylogeny and comparative genomics of the fungal order Sordariales.</title>
        <authorList>
            <person name="Hensen N."/>
            <person name="Bonometti L."/>
            <person name="Westerberg I."/>
            <person name="Brannstrom I.O."/>
            <person name="Guillou S."/>
            <person name="Cros-Aarteil S."/>
            <person name="Calhoun S."/>
            <person name="Haridas S."/>
            <person name="Kuo A."/>
            <person name="Mondo S."/>
            <person name="Pangilinan J."/>
            <person name="Riley R."/>
            <person name="LaButti K."/>
            <person name="Andreopoulos B."/>
            <person name="Lipzen A."/>
            <person name="Chen C."/>
            <person name="Yan M."/>
            <person name="Daum C."/>
            <person name="Ng V."/>
            <person name="Clum A."/>
            <person name="Steindorff A."/>
            <person name="Ohm R.A."/>
            <person name="Martin F."/>
            <person name="Silar P."/>
            <person name="Natvig D.O."/>
            <person name="Lalanne C."/>
            <person name="Gautier V."/>
            <person name="Ament-Velasquez S.L."/>
            <person name="Kruys A."/>
            <person name="Hutchinson M.I."/>
            <person name="Powell A.J."/>
            <person name="Barry K."/>
            <person name="Miller A.N."/>
            <person name="Grigoriev I.V."/>
            <person name="Debuchy R."/>
            <person name="Gladieux P."/>
            <person name="Hiltunen Thoren M."/>
            <person name="Johannesson H."/>
        </authorList>
    </citation>
    <scope>NUCLEOTIDE SEQUENCE</scope>
    <source>
        <strain evidence="6">CBS 315.58</strain>
    </source>
</reference>
<sequence>MTSTSSGGVSLGRVSTACARCRRQKLKCDVTKPCTMCVRSGVECQPRPLPESTPRRRKASSDAGNDGDGITRVARRARTTSSGPETASRSIGSAQTPPEDASPLTRQVAGSIETQQFGANRSTISLAMNMYENFGTHAPTKTSTIPGDAASGSPSGPVWELQTMQMPAPSVMEKLIDVYFDRLHWFIWIFHRPSFMTQARDIISAPAWRREDMSKILVTLTVAALGLKSAIQNTSPQGLQFLASVSPDPQRLVNQMIGEVRLHLLDLLDDSCIETVQVTVLLGAYYIFHGSPSLAWAMIGMSVRASYALALHCELDSDDEITTQIRRRCWNHVTVADTFASQIYGRPASLDPAFSDLLPLANMEDDPAIDVTSGEHGIQNGVGGGAVSVLTFHWLKYKVYEIIRKTISTFRLLQLNSPMTAEDLNSLIDAVQRVDAQLAEWRKTLPPPLDSGSVLGDHGSPGLTFPGLLEDDGKDHTASPLQRLKLQAWVLQITYDAALILAHRPLLEHRLSSEYRQGISKSSVDFISRSFDVSIKAALRISQTPVMQFEHEFSLAFIFVHLFTAGVILCIPPTSHPYSNTAHEAKAGVFRIIRAAKALSARSQIARHAEQLLSDLLKLSLHREVDMVFKDDRKTHHGQGTDQPPPELPSIANNTCESGMPASERQQNLPDNDFSQNQYRETILQVPPTSNSETSLSSLQQDYDQQGSFADEWAAPYPVFNLGNAAGPNIQSLDLPLDEAFGAFGQVMFNLMPDDPLNNWGWGRGSI</sequence>
<dbReference type="EMBL" id="MU864008">
    <property type="protein sequence ID" value="KAK4195612.1"/>
    <property type="molecule type" value="Genomic_DNA"/>
</dbReference>
<dbReference type="InterPro" id="IPR036864">
    <property type="entry name" value="Zn2-C6_fun-type_DNA-bd_sf"/>
</dbReference>
<feature type="region of interest" description="Disordered" evidence="4">
    <location>
        <begin position="42"/>
        <end position="115"/>
    </location>
</feature>
<dbReference type="GO" id="GO:0005634">
    <property type="term" value="C:nucleus"/>
    <property type="evidence" value="ECO:0007669"/>
    <property type="project" value="UniProtKB-SubCell"/>
</dbReference>
<dbReference type="Pfam" id="PF04082">
    <property type="entry name" value="Fungal_trans"/>
    <property type="match status" value="1"/>
</dbReference>
<dbReference type="Pfam" id="PF00172">
    <property type="entry name" value="Zn_clus"/>
    <property type="match status" value="1"/>
</dbReference>
<evidence type="ECO:0000313" key="7">
    <source>
        <dbReference type="Proteomes" id="UP001303160"/>
    </source>
</evidence>
<dbReference type="Proteomes" id="UP001303160">
    <property type="component" value="Unassembled WGS sequence"/>
</dbReference>
<keyword evidence="7" id="KW-1185">Reference proteome</keyword>
<feature type="domain" description="Zn(2)-C6 fungal-type" evidence="5">
    <location>
        <begin position="17"/>
        <end position="44"/>
    </location>
</feature>
<name>A0AAN6XD50_9PEZI</name>
<dbReference type="PANTHER" id="PTHR31001">
    <property type="entry name" value="UNCHARACTERIZED TRANSCRIPTIONAL REGULATORY PROTEIN"/>
    <property type="match status" value="1"/>
</dbReference>
<feature type="region of interest" description="Disordered" evidence="4">
    <location>
        <begin position="634"/>
        <end position="673"/>
    </location>
</feature>
<feature type="compositionally biased region" description="Polar residues" evidence="4">
    <location>
        <begin position="81"/>
        <end position="96"/>
    </location>
</feature>
<feature type="region of interest" description="Disordered" evidence="4">
    <location>
        <begin position="138"/>
        <end position="157"/>
    </location>
</feature>
<dbReference type="PROSITE" id="PS00463">
    <property type="entry name" value="ZN2_CY6_FUNGAL_1"/>
    <property type="match status" value="1"/>
</dbReference>
<dbReference type="GO" id="GO:0008270">
    <property type="term" value="F:zinc ion binding"/>
    <property type="evidence" value="ECO:0007669"/>
    <property type="project" value="InterPro"/>
</dbReference>
<keyword evidence="3" id="KW-0539">Nucleus</keyword>
<dbReference type="PANTHER" id="PTHR31001:SF89">
    <property type="entry name" value="ZN(2)-C6 FUNGAL-TYPE DOMAIN-CONTAINING PROTEIN"/>
    <property type="match status" value="1"/>
</dbReference>
<reference evidence="6" key="2">
    <citation type="submission" date="2023-05" db="EMBL/GenBank/DDBJ databases">
        <authorList>
            <consortium name="Lawrence Berkeley National Laboratory"/>
            <person name="Steindorff A."/>
            <person name="Hensen N."/>
            <person name="Bonometti L."/>
            <person name="Westerberg I."/>
            <person name="Brannstrom I.O."/>
            <person name="Guillou S."/>
            <person name="Cros-Aarteil S."/>
            <person name="Calhoun S."/>
            <person name="Haridas S."/>
            <person name="Kuo A."/>
            <person name="Mondo S."/>
            <person name="Pangilinan J."/>
            <person name="Riley R."/>
            <person name="Labutti K."/>
            <person name="Andreopoulos B."/>
            <person name="Lipzen A."/>
            <person name="Chen C."/>
            <person name="Yanf M."/>
            <person name="Daum C."/>
            <person name="Ng V."/>
            <person name="Clum A."/>
            <person name="Ohm R."/>
            <person name="Martin F."/>
            <person name="Silar P."/>
            <person name="Natvig D."/>
            <person name="Lalanne C."/>
            <person name="Gautier V."/>
            <person name="Ament-Velasquez S.L."/>
            <person name="Kruys A."/>
            <person name="Hutchinson M.I."/>
            <person name="Powell A.J."/>
            <person name="Barry K."/>
            <person name="Miller A.N."/>
            <person name="Grigoriev I.V."/>
            <person name="Debuchy R."/>
            <person name="Gladieux P."/>
            <person name="Thoren M.H."/>
            <person name="Johannesson H."/>
        </authorList>
    </citation>
    <scope>NUCLEOTIDE SEQUENCE</scope>
    <source>
        <strain evidence="6">CBS 315.58</strain>
    </source>
</reference>
<protein>
    <submittedName>
        <fullName evidence="6">Multidrug resistance regulator 1</fullName>
    </submittedName>
</protein>
<evidence type="ECO:0000256" key="4">
    <source>
        <dbReference type="SAM" id="MobiDB-lite"/>
    </source>
</evidence>
<evidence type="ECO:0000256" key="1">
    <source>
        <dbReference type="ARBA" id="ARBA00004123"/>
    </source>
</evidence>
<dbReference type="GO" id="GO:0006351">
    <property type="term" value="P:DNA-templated transcription"/>
    <property type="evidence" value="ECO:0007669"/>
    <property type="project" value="InterPro"/>
</dbReference>
<dbReference type="SMART" id="SM00066">
    <property type="entry name" value="GAL4"/>
    <property type="match status" value="1"/>
</dbReference>
<evidence type="ECO:0000256" key="3">
    <source>
        <dbReference type="ARBA" id="ARBA00023242"/>
    </source>
</evidence>
<gene>
    <name evidence="6" type="ORF">QBC40DRAFT_269158</name>
</gene>